<keyword evidence="9" id="KW-1185">Reference proteome</keyword>
<sequence length="273" mass="31043">MKRILVIGSTGMLGYAVSEYFLSNQYDVVKLTRNDFDIGVEPHEKFEKYLDGIDVVINCAGLIKPTIGKYPIEQAIRVNSIFPRNLALMTKARGIKCFHITTDCVYSGKKGNYNELDLFDAEDLYGMTKNAGENKDCMVLRTSIIGEEKENSRSLLEWAKSQAGKEVNGFANHLWNGVTTLYLAEIIENTLKQNLYQNGIFHIHSPNTVNKYELLQIFDEVYELKYAKINSVEAKEAVDRTLSSIYDLTKVVCSKSLKEQIIGMKNFFNGRKF</sequence>
<proteinExistence type="inferred from homology"/>
<dbReference type="GO" id="GO:0019305">
    <property type="term" value="P:dTDP-rhamnose biosynthetic process"/>
    <property type="evidence" value="ECO:0007669"/>
    <property type="project" value="TreeGrafter"/>
</dbReference>
<dbReference type="RefSeq" id="WP_321534979.1">
    <property type="nucleotide sequence ID" value="NZ_JARGDL010000003.1"/>
</dbReference>
<feature type="domain" description="RmlD-like substrate binding" evidence="7">
    <location>
        <begin position="3"/>
        <end position="238"/>
    </location>
</feature>
<evidence type="ECO:0000256" key="2">
    <source>
        <dbReference type="ARBA" id="ARBA00010944"/>
    </source>
</evidence>
<dbReference type="EC" id="1.1.1.133" evidence="3 6"/>
<name>A0AAE3NZZ6_9BACT</name>
<evidence type="ECO:0000256" key="1">
    <source>
        <dbReference type="ARBA" id="ARBA00004781"/>
    </source>
</evidence>
<dbReference type="InterPro" id="IPR036291">
    <property type="entry name" value="NAD(P)-bd_dom_sf"/>
</dbReference>
<dbReference type="EMBL" id="JARGDL010000003">
    <property type="protein sequence ID" value="MDF1611212.1"/>
    <property type="molecule type" value="Genomic_DNA"/>
</dbReference>
<evidence type="ECO:0000256" key="5">
    <source>
        <dbReference type="ARBA" id="ARBA00048200"/>
    </source>
</evidence>
<dbReference type="Gene3D" id="3.40.50.720">
    <property type="entry name" value="NAD(P)-binding Rossmann-like Domain"/>
    <property type="match status" value="1"/>
</dbReference>
<dbReference type="InterPro" id="IPR005913">
    <property type="entry name" value="dTDP_dehydrorham_reduct"/>
</dbReference>
<dbReference type="GO" id="GO:0008831">
    <property type="term" value="F:dTDP-4-dehydrorhamnose reductase activity"/>
    <property type="evidence" value="ECO:0007669"/>
    <property type="project" value="UniProtKB-EC"/>
</dbReference>
<comment type="function">
    <text evidence="6">Catalyzes the reduction of dTDP-6-deoxy-L-lyxo-4-hexulose to yield dTDP-L-rhamnose.</text>
</comment>
<dbReference type="CDD" id="cd05254">
    <property type="entry name" value="dTDP_HR_like_SDR_e"/>
    <property type="match status" value="1"/>
</dbReference>
<accession>A0AAE3NZZ6</accession>
<evidence type="ECO:0000256" key="6">
    <source>
        <dbReference type="RuleBase" id="RU364082"/>
    </source>
</evidence>
<evidence type="ECO:0000313" key="8">
    <source>
        <dbReference type="EMBL" id="MDF1611212.1"/>
    </source>
</evidence>
<organism evidence="8 9">
    <name type="scientific">Stygiobacter electus</name>
    <dbReference type="NCBI Taxonomy" id="3032292"/>
    <lineage>
        <taxon>Bacteria</taxon>
        <taxon>Pseudomonadati</taxon>
        <taxon>Ignavibacteriota</taxon>
        <taxon>Ignavibacteria</taxon>
        <taxon>Ignavibacteriales</taxon>
        <taxon>Melioribacteraceae</taxon>
        <taxon>Stygiobacter</taxon>
    </lineage>
</organism>
<dbReference type="InterPro" id="IPR029903">
    <property type="entry name" value="RmlD-like-bd"/>
</dbReference>
<keyword evidence="6" id="KW-0521">NADP</keyword>
<evidence type="ECO:0000313" key="9">
    <source>
        <dbReference type="Proteomes" id="UP001221302"/>
    </source>
</evidence>
<evidence type="ECO:0000256" key="4">
    <source>
        <dbReference type="ARBA" id="ARBA00017099"/>
    </source>
</evidence>
<dbReference type="AlphaFoldDB" id="A0AAE3NZZ6"/>
<dbReference type="SUPFAM" id="SSF51735">
    <property type="entry name" value="NAD(P)-binding Rossmann-fold domains"/>
    <property type="match status" value="1"/>
</dbReference>
<comment type="caution">
    <text evidence="8">The sequence shown here is derived from an EMBL/GenBank/DDBJ whole genome shotgun (WGS) entry which is preliminary data.</text>
</comment>
<protein>
    <recommendedName>
        <fullName evidence="4 6">dTDP-4-dehydrorhamnose reductase</fullName>
        <ecNumber evidence="3 6">1.1.1.133</ecNumber>
    </recommendedName>
</protein>
<reference evidence="8" key="1">
    <citation type="submission" date="2023-03" db="EMBL/GenBank/DDBJ databases">
        <title>Stygiobacter electus gen. nov., sp. nov., facultatively anaerobic thermotolerant bacterium of the class Ignavibacteria from a well of Yessentuki mineral water deposit.</title>
        <authorList>
            <person name="Podosokorskaya O.A."/>
            <person name="Elcheninov A.G."/>
            <person name="Petrova N.F."/>
            <person name="Zavarzina D.G."/>
            <person name="Kublanov I.V."/>
            <person name="Merkel A.Y."/>
        </authorList>
    </citation>
    <scope>NUCLEOTIDE SEQUENCE</scope>
    <source>
        <strain evidence="8">09-Me</strain>
    </source>
</reference>
<comment type="catalytic activity">
    <reaction evidence="5">
        <text>dTDP-beta-L-rhamnose + NADP(+) = dTDP-4-dehydro-beta-L-rhamnose + NADPH + H(+)</text>
        <dbReference type="Rhea" id="RHEA:21796"/>
        <dbReference type="ChEBI" id="CHEBI:15378"/>
        <dbReference type="ChEBI" id="CHEBI:57510"/>
        <dbReference type="ChEBI" id="CHEBI:57783"/>
        <dbReference type="ChEBI" id="CHEBI:58349"/>
        <dbReference type="ChEBI" id="CHEBI:62830"/>
        <dbReference type="EC" id="1.1.1.133"/>
    </reaction>
</comment>
<dbReference type="Proteomes" id="UP001221302">
    <property type="component" value="Unassembled WGS sequence"/>
</dbReference>
<dbReference type="Pfam" id="PF04321">
    <property type="entry name" value="RmlD_sub_bind"/>
    <property type="match status" value="1"/>
</dbReference>
<gene>
    <name evidence="8" type="ORF">P0M35_03555</name>
</gene>
<evidence type="ECO:0000259" key="7">
    <source>
        <dbReference type="Pfam" id="PF04321"/>
    </source>
</evidence>
<evidence type="ECO:0000256" key="3">
    <source>
        <dbReference type="ARBA" id="ARBA00012929"/>
    </source>
</evidence>
<comment type="pathway">
    <text evidence="1 6">Carbohydrate biosynthesis; dTDP-L-rhamnose biosynthesis.</text>
</comment>
<dbReference type="PANTHER" id="PTHR10491:SF4">
    <property type="entry name" value="METHIONINE ADENOSYLTRANSFERASE 2 SUBUNIT BETA"/>
    <property type="match status" value="1"/>
</dbReference>
<keyword evidence="6" id="KW-0560">Oxidoreductase</keyword>
<dbReference type="GO" id="GO:0005829">
    <property type="term" value="C:cytosol"/>
    <property type="evidence" value="ECO:0007669"/>
    <property type="project" value="TreeGrafter"/>
</dbReference>
<dbReference type="PANTHER" id="PTHR10491">
    <property type="entry name" value="DTDP-4-DEHYDRORHAMNOSE REDUCTASE"/>
    <property type="match status" value="1"/>
</dbReference>
<comment type="similarity">
    <text evidence="2 6">Belongs to the dTDP-4-dehydrorhamnose reductase family.</text>
</comment>